<gene>
    <name evidence="3" type="ORF">PHYEVI_LOCUS3609</name>
</gene>
<keyword evidence="4" id="KW-1185">Reference proteome</keyword>
<dbReference type="GO" id="GO:0098855">
    <property type="term" value="C:HCN channel complex"/>
    <property type="evidence" value="ECO:0007669"/>
    <property type="project" value="TreeGrafter"/>
</dbReference>
<keyword evidence="1" id="KW-0472">Membrane</keyword>
<feature type="transmembrane region" description="Helical" evidence="1">
    <location>
        <begin position="185"/>
        <end position="213"/>
    </location>
</feature>
<dbReference type="InterPro" id="IPR051413">
    <property type="entry name" value="K/Na_HCN_channel"/>
</dbReference>
<dbReference type="Gene3D" id="2.60.120.10">
    <property type="entry name" value="Jelly Rolls"/>
    <property type="match status" value="1"/>
</dbReference>
<dbReference type="PANTHER" id="PTHR45689">
    <property type="entry name" value="I[[H]] CHANNEL, ISOFORM E"/>
    <property type="match status" value="1"/>
</dbReference>
<reference evidence="3" key="1">
    <citation type="submission" date="2022-01" db="EMBL/GenBank/DDBJ databases">
        <authorList>
            <person name="King R."/>
        </authorList>
    </citation>
    <scope>NUCLEOTIDE SEQUENCE</scope>
</reference>
<dbReference type="Gene3D" id="1.10.287.630">
    <property type="entry name" value="Helix hairpin bin"/>
    <property type="match status" value="1"/>
</dbReference>
<feature type="domain" description="Cyclic nucleotide-binding" evidence="2">
    <location>
        <begin position="411"/>
        <end position="518"/>
    </location>
</feature>
<keyword evidence="1" id="KW-1133">Transmembrane helix</keyword>
<evidence type="ECO:0000313" key="3">
    <source>
        <dbReference type="EMBL" id="CAG9857203.1"/>
    </source>
</evidence>
<sequence>MPSSSMKSRNGEHKCTLGQFDDILPAHPGERWHKTILRKLKLAMVMHGNHKFAVQYFRTKANVRKEQKLHARGRFWFVIHPFSKLHCFVQILFSAVLLERWFSMSDYETYFWINVWEVVREGIWFLLMLSFAFTGYTKPKTQEIIMHPKSTFFHYFCTYFIVDLCFLVELLLHECLPMLLPLLDLSSYLFVCECILLMYIICFIIRLISVFDFMDNFASFTKINDFYLFLFKRILLFICMLHFFAVLFFHIPFTYYYHWCGGDIPETSWIAIRKVNDFNLSGYIESLLIVTSYFLCTNYCDIITEICEQILLIIFSLTGKVYVIVFIAQILVKFIVNKNESTYENLHMQLVNYMESTKVPPKIRKQVLDRFIFTCQKKYFNESELMATVSEQLRMELFIYSGKRLLKKNEFLKKLSAAQKGYLMAQMKSETYSKDEIVAEYGNKHLLYFISSGSISALGENKVLLYKLHDGDEFGQLPTYAPYENEIVEYIVMETSEIFSVNKNVILHLLEEDPHLKKYFQRLVEVRRQLVQDSLKRWTIFGDSLLGNIKKGNILERRLTREIVLE</sequence>
<dbReference type="PANTHER" id="PTHR45689:SF14">
    <property type="entry name" value="CYCLIC NUCLEOTIDE-GATED CATION CHANNEL SUBUNIT A-LIKE PROTEIN"/>
    <property type="match status" value="1"/>
</dbReference>
<keyword evidence="1" id="KW-0812">Transmembrane</keyword>
<feature type="transmembrane region" description="Helical" evidence="1">
    <location>
        <begin position="75"/>
        <end position="98"/>
    </location>
</feature>
<name>A0A9N9TND7_PHYSR</name>
<dbReference type="AlphaFoldDB" id="A0A9N9TND7"/>
<dbReference type="InterPro" id="IPR018490">
    <property type="entry name" value="cNMP-bd_dom_sf"/>
</dbReference>
<feature type="transmembrane region" description="Helical" evidence="1">
    <location>
        <begin position="278"/>
        <end position="298"/>
    </location>
</feature>
<feature type="transmembrane region" description="Helical" evidence="1">
    <location>
        <begin position="110"/>
        <end position="131"/>
    </location>
</feature>
<evidence type="ECO:0000259" key="2">
    <source>
        <dbReference type="PROSITE" id="PS50042"/>
    </source>
</evidence>
<evidence type="ECO:0000256" key="1">
    <source>
        <dbReference type="SAM" id="Phobius"/>
    </source>
</evidence>
<dbReference type="GO" id="GO:0003254">
    <property type="term" value="P:regulation of membrane depolarization"/>
    <property type="evidence" value="ECO:0007669"/>
    <property type="project" value="TreeGrafter"/>
</dbReference>
<feature type="transmembrane region" description="Helical" evidence="1">
    <location>
        <begin position="234"/>
        <end position="258"/>
    </location>
</feature>
<feature type="transmembrane region" description="Helical" evidence="1">
    <location>
        <begin position="152"/>
        <end position="173"/>
    </location>
</feature>
<dbReference type="GO" id="GO:0035725">
    <property type="term" value="P:sodium ion transmembrane transport"/>
    <property type="evidence" value="ECO:0007669"/>
    <property type="project" value="TreeGrafter"/>
</dbReference>
<protein>
    <recommendedName>
        <fullName evidence="2">Cyclic nucleotide-binding domain-containing protein</fullName>
    </recommendedName>
</protein>
<dbReference type="OrthoDB" id="2021138at2759"/>
<dbReference type="GO" id="GO:0005249">
    <property type="term" value="F:voltage-gated potassium channel activity"/>
    <property type="evidence" value="ECO:0007669"/>
    <property type="project" value="TreeGrafter"/>
</dbReference>
<dbReference type="SUPFAM" id="SSF51206">
    <property type="entry name" value="cAMP-binding domain-like"/>
    <property type="match status" value="1"/>
</dbReference>
<dbReference type="PROSITE" id="PS50042">
    <property type="entry name" value="CNMP_BINDING_3"/>
    <property type="match status" value="1"/>
</dbReference>
<feature type="transmembrane region" description="Helical" evidence="1">
    <location>
        <begin position="310"/>
        <end position="332"/>
    </location>
</feature>
<accession>A0A9N9TND7</accession>
<evidence type="ECO:0000313" key="4">
    <source>
        <dbReference type="Proteomes" id="UP001153712"/>
    </source>
</evidence>
<dbReference type="Proteomes" id="UP001153712">
    <property type="component" value="Chromosome 13"/>
</dbReference>
<dbReference type="InterPro" id="IPR014710">
    <property type="entry name" value="RmlC-like_jellyroll"/>
</dbReference>
<organism evidence="3 4">
    <name type="scientific">Phyllotreta striolata</name>
    <name type="common">Striped flea beetle</name>
    <name type="synonym">Crioceris striolata</name>
    <dbReference type="NCBI Taxonomy" id="444603"/>
    <lineage>
        <taxon>Eukaryota</taxon>
        <taxon>Metazoa</taxon>
        <taxon>Ecdysozoa</taxon>
        <taxon>Arthropoda</taxon>
        <taxon>Hexapoda</taxon>
        <taxon>Insecta</taxon>
        <taxon>Pterygota</taxon>
        <taxon>Neoptera</taxon>
        <taxon>Endopterygota</taxon>
        <taxon>Coleoptera</taxon>
        <taxon>Polyphaga</taxon>
        <taxon>Cucujiformia</taxon>
        <taxon>Chrysomeloidea</taxon>
        <taxon>Chrysomelidae</taxon>
        <taxon>Galerucinae</taxon>
        <taxon>Alticini</taxon>
        <taxon>Phyllotreta</taxon>
    </lineage>
</organism>
<proteinExistence type="predicted"/>
<dbReference type="InterPro" id="IPR000595">
    <property type="entry name" value="cNMP-bd_dom"/>
</dbReference>
<dbReference type="EMBL" id="OU900106">
    <property type="protein sequence ID" value="CAG9857203.1"/>
    <property type="molecule type" value="Genomic_DNA"/>
</dbReference>